<evidence type="ECO:0000313" key="6">
    <source>
        <dbReference type="Proteomes" id="UP000245946"/>
    </source>
</evidence>
<keyword evidence="3" id="KW-1133">Transmembrane helix</keyword>
<dbReference type="SUPFAM" id="SSF46565">
    <property type="entry name" value="Chaperone J-domain"/>
    <property type="match status" value="1"/>
</dbReference>
<keyword evidence="1" id="KW-0143">Chaperone</keyword>
<feature type="transmembrane region" description="Helical" evidence="3">
    <location>
        <begin position="166"/>
        <end position="183"/>
    </location>
</feature>
<keyword evidence="3" id="KW-0472">Membrane</keyword>
<keyword evidence="3" id="KW-0812">Transmembrane</keyword>
<proteinExistence type="predicted"/>
<name>A0A316Z571_9BASI</name>
<dbReference type="SMART" id="SM00271">
    <property type="entry name" value="DnaJ"/>
    <property type="match status" value="1"/>
</dbReference>
<dbReference type="PANTHER" id="PTHR44360:SF1">
    <property type="entry name" value="DNAJ HOMOLOG SUBFAMILY B MEMBER 9"/>
    <property type="match status" value="1"/>
</dbReference>
<dbReference type="InterPro" id="IPR036869">
    <property type="entry name" value="J_dom_sf"/>
</dbReference>
<feature type="transmembrane region" description="Helical" evidence="3">
    <location>
        <begin position="189"/>
        <end position="208"/>
    </location>
</feature>
<protein>
    <recommendedName>
        <fullName evidence="4">J domain-containing protein</fullName>
    </recommendedName>
</protein>
<dbReference type="PROSITE" id="PS50076">
    <property type="entry name" value="DNAJ_2"/>
    <property type="match status" value="1"/>
</dbReference>
<keyword evidence="6" id="KW-1185">Reference proteome</keyword>
<dbReference type="Gene3D" id="1.10.287.110">
    <property type="entry name" value="DnaJ domain"/>
    <property type="match status" value="1"/>
</dbReference>
<dbReference type="AlphaFoldDB" id="A0A316Z571"/>
<evidence type="ECO:0000256" key="3">
    <source>
        <dbReference type="SAM" id="Phobius"/>
    </source>
</evidence>
<feature type="domain" description="J" evidence="4">
    <location>
        <begin position="79"/>
        <end position="142"/>
    </location>
</feature>
<dbReference type="OrthoDB" id="10250354at2759"/>
<evidence type="ECO:0000256" key="1">
    <source>
        <dbReference type="ARBA" id="ARBA00023186"/>
    </source>
</evidence>
<dbReference type="Pfam" id="PF00226">
    <property type="entry name" value="DnaJ"/>
    <property type="match status" value="1"/>
</dbReference>
<evidence type="ECO:0000259" key="4">
    <source>
        <dbReference type="PROSITE" id="PS50076"/>
    </source>
</evidence>
<evidence type="ECO:0000313" key="5">
    <source>
        <dbReference type="EMBL" id="PWN96749.1"/>
    </source>
</evidence>
<dbReference type="GeneID" id="37268174"/>
<gene>
    <name evidence="5" type="ORF">FA09DRAFT_310431</name>
</gene>
<dbReference type="RefSeq" id="XP_025597028.1">
    <property type="nucleotide sequence ID" value="XM_025740628.1"/>
</dbReference>
<dbReference type="CDD" id="cd06257">
    <property type="entry name" value="DnaJ"/>
    <property type="match status" value="1"/>
</dbReference>
<dbReference type="GO" id="GO:0051087">
    <property type="term" value="F:protein-folding chaperone binding"/>
    <property type="evidence" value="ECO:0007669"/>
    <property type="project" value="TreeGrafter"/>
</dbReference>
<accession>A0A316Z571</accession>
<evidence type="ECO:0000256" key="2">
    <source>
        <dbReference type="SAM" id="MobiDB-lite"/>
    </source>
</evidence>
<dbReference type="GO" id="GO:0051787">
    <property type="term" value="F:misfolded protein binding"/>
    <property type="evidence" value="ECO:0007669"/>
    <property type="project" value="TreeGrafter"/>
</dbReference>
<dbReference type="EMBL" id="KZ819298">
    <property type="protein sequence ID" value="PWN96749.1"/>
    <property type="molecule type" value="Genomic_DNA"/>
</dbReference>
<feature type="compositionally biased region" description="Polar residues" evidence="2">
    <location>
        <begin position="392"/>
        <end position="403"/>
    </location>
</feature>
<dbReference type="GO" id="GO:0005783">
    <property type="term" value="C:endoplasmic reticulum"/>
    <property type="evidence" value="ECO:0007669"/>
    <property type="project" value="TreeGrafter"/>
</dbReference>
<organism evidence="5 6">
    <name type="scientific">Tilletiopsis washingtonensis</name>
    <dbReference type="NCBI Taxonomy" id="58919"/>
    <lineage>
        <taxon>Eukaryota</taxon>
        <taxon>Fungi</taxon>
        <taxon>Dikarya</taxon>
        <taxon>Basidiomycota</taxon>
        <taxon>Ustilaginomycotina</taxon>
        <taxon>Exobasidiomycetes</taxon>
        <taxon>Entylomatales</taxon>
        <taxon>Entylomatales incertae sedis</taxon>
        <taxon>Tilletiopsis</taxon>
    </lineage>
</organism>
<dbReference type="InterPro" id="IPR051948">
    <property type="entry name" value="Hsp70_co-chaperone_J-domain"/>
</dbReference>
<dbReference type="InterPro" id="IPR001623">
    <property type="entry name" value="DnaJ_domain"/>
</dbReference>
<dbReference type="STRING" id="58919.A0A316Z571"/>
<dbReference type="Proteomes" id="UP000245946">
    <property type="component" value="Unassembled WGS sequence"/>
</dbReference>
<sequence>MVVIDLGGHLSSVAPFIAWATLPQFGTSLLLQGVYNVLPALRPQTPHTAQVHHNRARAVIIAAYLAYTLYSSVAAGGPSFYEILDVPLDVDADEVPRRFRKLARLHHPDKVGPRGEAFFISLREASDVLGDDVKRGAYERFGPSIVHWRDVITEREYMGVGVRESIPYYVINAAVFAFINWMNGEAATGFWRLTLFLVLFSFEAALLLNPTRLLPIPRFQQIAFLHQLFISLTLAGRQLFPLLPHLGLVPALGTKFGHRSEQETRNDLEELREAVVNLQRVAYATKLEATRAVGEELAPFRPAERPSAATLRQAAEAACAARGQPKPPADAIIIREPSAGEQAWMSAFTEELVRRRTLLDAIAQQQQRPQQQLLAAGAIVGLDGKALPMPPTQATHTQAQKQPATGAPQEAR</sequence>
<reference evidence="5 6" key="1">
    <citation type="journal article" date="2018" name="Mol. Biol. Evol.">
        <title>Broad Genomic Sampling Reveals a Smut Pathogenic Ancestry of the Fungal Clade Ustilaginomycotina.</title>
        <authorList>
            <person name="Kijpornyongpan T."/>
            <person name="Mondo S.J."/>
            <person name="Barry K."/>
            <person name="Sandor L."/>
            <person name="Lee J."/>
            <person name="Lipzen A."/>
            <person name="Pangilinan J."/>
            <person name="LaButti K."/>
            <person name="Hainaut M."/>
            <person name="Henrissat B."/>
            <person name="Grigoriev I.V."/>
            <person name="Spatafora J.W."/>
            <person name="Aime M.C."/>
        </authorList>
    </citation>
    <scope>NUCLEOTIDE SEQUENCE [LARGE SCALE GENOMIC DNA]</scope>
    <source>
        <strain evidence="5 6">MCA 4186</strain>
    </source>
</reference>
<dbReference type="GO" id="GO:0036503">
    <property type="term" value="P:ERAD pathway"/>
    <property type="evidence" value="ECO:0007669"/>
    <property type="project" value="TreeGrafter"/>
</dbReference>
<dbReference type="PANTHER" id="PTHR44360">
    <property type="entry name" value="DNAJ HOMOLOG SUBFAMILY B MEMBER 9"/>
    <property type="match status" value="1"/>
</dbReference>
<feature type="region of interest" description="Disordered" evidence="2">
    <location>
        <begin position="384"/>
        <end position="412"/>
    </location>
</feature>